<keyword evidence="2" id="KW-1185">Reference proteome</keyword>
<accession>A0A564YM85</accession>
<name>A0A564YM85_HYMDI</name>
<dbReference type="Proteomes" id="UP000321570">
    <property type="component" value="Unassembled WGS sequence"/>
</dbReference>
<organism evidence="1 2">
    <name type="scientific">Hymenolepis diminuta</name>
    <name type="common">Rat tapeworm</name>
    <dbReference type="NCBI Taxonomy" id="6216"/>
    <lineage>
        <taxon>Eukaryota</taxon>
        <taxon>Metazoa</taxon>
        <taxon>Spiralia</taxon>
        <taxon>Lophotrochozoa</taxon>
        <taxon>Platyhelminthes</taxon>
        <taxon>Cestoda</taxon>
        <taxon>Eucestoda</taxon>
        <taxon>Cyclophyllidea</taxon>
        <taxon>Hymenolepididae</taxon>
        <taxon>Hymenolepis</taxon>
    </lineage>
</organism>
<dbReference type="AlphaFoldDB" id="A0A564YM85"/>
<gene>
    <name evidence="1" type="ORF">WMSIL1_LOCUS7687</name>
</gene>
<evidence type="ECO:0000313" key="1">
    <source>
        <dbReference type="EMBL" id="VUZ48316.1"/>
    </source>
</evidence>
<dbReference type="EMBL" id="CABIJS010000288">
    <property type="protein sequence ID" value="VUZ48316.1"/>
    <property type="molecule type" value="Genomic_DNA"/>
</dbReference>
<evidence type="ECO:0000313" key="2">
    <source>
        <dbReference type="Proteomes" id="UP000321570"/>
    </source>
</evidence>
<reference evidence="1 2" key="1">
    <citation type="submission" date="2019-07" db="EMBL/GenBank/DDBJ databases">
        <authorList>
            <person name="Jastrzebski P J."/>
            <person name="Paukszto L."/>
            <person name="Jastrzebski P J."/>
        </authorList>
    </citation>
    <scope>NUCLEOTIDE SEQUENCE [LARGE SCALE GENOMIC DNA]</scope>
    <source>
        <strain evidence="1 2">WMS-il1</strain>
    </source>
</reference>
<feature type="non-terminal residue" evidence="1">
    <location>
        <position position="1"/>
    </location>
</feature>
<proteinExistence type="predicted"/>
<sequence>RSLYTTVSSEPKTDKTNIYLDACDLLPSWHPETTVIQHNHFPILYFGRFRRPRKIFKGEPTLNVWLNNFLWEVLDKMDNFYLRKIKLSFNC</sequence>
<protein>
    <submittedName>
        <fullName evidence="1">Uncharacterized protein</fullName>
    </submittedName>
</protein>